<evidence type="ECO:0000313" key="6">
    <source>
        <dbReference type="EMBL" id="PWC26549.1"/>
    </source>
</evidence>
<keyword evidence="3" id="KW-0274">FAD</keyword>
<dbReference type="GO" id="GO:0003955">
    <property type="term" value="F:NAD(P)H dehydrogenase (quinone) activity"/>
    <property type="evidence" value="ECO:0007669"/>
    <property type="project" value="TreeGrafter"/>
</dbReference>
<dbReference type="InterPro" id="IPR036188">
    <property type="entry name" value="FAD/NAD-bd_sf"/>
</dbReference>
<name>A0A2U1UY10_9PROT</name>
<feature type="domain" description="FAD/NAD(P)-binding" evidence="5">
    <location>
        <begin position="9"/>
        <end position="291"/>
    </location>
</feature>
<comment type="caution">
    <text evidence="6">The sequence shown here is derived from an EMBL/GenBank/DDBJ whole genome shotgun (WGS) entry which is preliminary data.</text>
</comment>
<dbReference type="PANTHER" id="PTHR42913:SF9">
    <property type="entry name" value="SLR1591 PROTEIN"/>
    <property type="match status" value="1"/>
</dbReference>
<dbReference type="Pfam" id="PF07992">
    <property type="entry name" value="Pyr_redox_2"/>
    <property type="match status" value="1"/>
</dbReference>
<sequence>MPARLLLAGAGHAHLHLLHRAAALRAAGLAPVLISPARFHYSGLAGAVLAGALPESANTVDVAALAAARGVPHLDGLLERVDTAARRAWLADGRWMDFDLASFNLGSVAAAPAALLDAPGVWAVKPLGGLATLRRRLVAEIEARERCPALVVAGGGASAHEVAASLAALARRHGVAPRVALLGPAPGGKDGWAPPAALRTLRRNLAGQGIALVEGRAVARRPGACVLEDGTDLPCDMLVLATGLRAHALVAELGLPVDARGRLRLTSALHSVADPAIFAAGDCAVVEGHPRPMVGVFGVRAAPVLHHNLAVHAAGGKPAAFRPQRRWLAILDLGDGTGLAARGRLWWHGRAALWLKRRLDLGFVRRMRAAGEAQP</sequence>
<dbReference type="InterPro" id="IPR051169">
    <property type="entry name" value="NADH-Q_oxidoreductase"/>
</dbReference>
<dbReference type="GO" id="GO:0019646">
    <property type="term" value="P:aerobic electron transport chain"/>
    <property type="evidence" value="ECO:0007669"/>
    <property type="project" value="TreeGrafter"/>
</dbReference>
<keyword evidence="4" id="KW-0560">Oxidoreductase</keyword>
<gene>
    <name evidence="6" type="ORF">CR165_22595</name>
</gene>
<dbReference type="Gene3D" id="3.50.50.100">
    <property type="match status" value="1"/>
</dbReference>
<keyword evidence="2" id="KW-0285">Flavoprotein</keyword>
<dbReference type="Proteomes" id="UP000245048">
    <property type="component" value="Unassembled WGS sequence"/>
</dbReference>
<dbReference type="EMBL" id="PDOA01000032">
    <property type="protein sequence ID" value="PWC26549.1"/>
    <property type="molecule type" value="Genomic_DNA"/>
</dbReference>
<dbReference type="PRINTS" id="PR00368">
    <property type="entry name" value="FADPNR"/>
</dbReference>
<accession>A0A2U1UY10</accession>
<proteinExistence type="predicted"/>
<dbReference type="OrthoDB" id="9767928at2"/>
<dbReference type="RefSeq" id="WP_109519182.1">
    <property type="nucleotide sequence ID" value="NZ_PDOA01000032.1"/>
</dbReference>
<evidence type="ECO:0000256" key="1">
    <source>
        <dbReference type="ARBA" id="ARBA00001974"/>
    </source>
</evidence>
<keyword evidence="7" id="KW-1185">Reference proteome</keyword>
<dbReference type="SUPFAM" id="SSF51905">
    <property type="entry name" value="FAD/NAD(P)-binding domain"/>
    <property type="match status" value="2"/>
</dbReference>
<comment type="cofactor">
    <cofactor evidence="1">
        <name>FAD</name>
        <dbReference type="ChEBI" id="CHEBI:57692"/>
    </cofactor>
</comment>
<evidence type="ECO:0000259" key="5">
    <source>
        <dbReference type="Pfam" id="PF07992"/>
    </source>
</evidence>
<evidence type="ECO:0000256" key="3">
    <source>
        <dbReference type="ARBA" id="ARBA00022827"/>
    </source>
</evidence>
<reference evidence="7" key="1">
    <citation type="submission" date="2017-10" db="EMBL/GenBank/DDBJ databases">
        <authorList>
            <person name="Toshchakov S.V."/>
            <person name="Goeva M.A."/>
        </authorList>
    </citation>
    <scope>NUCLEOTIDE SEQUENCE [LARGE SCALE GENOMIC DNA]</scope>
    <source>
        <strain evidence="7">JR1/69-1-13</strain>
    </source>
</reference>
<organism evidence="6 7">
    <name type="scientific">Teichococcus aestuarii</name>
    <dbReference type="NCBI Taxonomy" id="568898"/>
    <lineage>
        <taxon>Bacteria</taxon>
        <taxon>Pseudomonadati</taxon>
        <taxon>Pseudomonadota</taxon>
        <taxon>Alphaproteobacteria</taxon>
        <taxon>Acetobacterales</taxon>
        <taxon>Roseomonadaceae</taxon>
        <taxon>Roseomonas</taxon>
    </lineage>
</organism>
<evidence type="ECO:0000313" key="7">
    <source>
        <dbReference type="Proteomes" id="UP000245048"/>
    </source>
</evidence>
<dbReference type="AlphaFoldDB" id="A0A2U1UY10"/>
<evidence type="ECO:0000256" key="2">
    <source>
        <dbReference type="ARBA" id="ARBA00022630"/>
    </source>
</evidence>
<dbReference type="PANTHER" id="PTHR42913">
    <property type="entry name" value="APOPTOSIS-INDUCING FACTOR 1"/>
    <property type="match status" value="1"/>
</dbReference>
<evidence type="ECO:0000256" key="4">
    <source>
        <dbReference type="ARBA" id="ARBA00023002"/>
    </source>
</evidence>
<dbReference type="InterPro" id="IPR023753">
    <property type="entry name" value="FAD/NAD-binding_dom"/>
</dbReference>
<protein>
    <submittedName>
        <fullName evidence="6">Pyridine nucleotide-disulfide oxidoreductase</fullName>
    </submittedName>
</protein>